<keyword evidence="8" id="KW-1185">Reference proteome</keyword>
<dbReference type="NCBIfam" id="NF003768">
    <property type="entry name" value="PRK05365.1"/>
    <property type="match status" value="1"/>
</dbReference>
<comment type="cofactor">
    <cofactor evidence="5">
        <name>FMN</name>
        <dbReference type="ChEBI" id="CHEBI:58210"/>
    </cofactor>
</comment>
<dbReference type="InterPro" id="IPR050461">
    <property type="entry name" value="Nitroreductase_HadB/RutE"/>
</dbReference>
<dbReference type="KEGG" id="bpt:Bpet1520"/>
<keyword evidence="3 5" id="KW-0521">NADP</keyword>
<dbReference type="PANTHER" id="PTHR43543">
    <property type="entry name" value="MALONIC SEMIALDEHYDE REDUCTASE RUTE-RELATED"/>
    <property type="match status" value="1"/>
</dbReference>
<feature type="domain" description="Nitroreductase" evidence="6">
    <location>
        <begin position="23"/>
        <end position="174"/>
    </location>
</feature>
<organism evidence="7 8">
    <name type="scientific">Bordetella petrii (strain ATCC BAA-461 / DSM 12804 / CCUG 43448 / CIP 107267 / Se-1111R)</name>
    <dbReference type="NCBI Taxonomy" id="340100"/>
    <lineage>
        <taxon>Bacteria</taxon>
        <taxon>Pseudomonadati</taxon>
        <taxon>Pseudomonadota</taxon>
        <taxon>Betaproteobacteria</taxon>
        <taxon>Burkholderiales</taxon>
        <taxon>Alcaligenaceae</taxon>
        <taxon>Bordetella</taxon>
    </lineage>
</organism>
<keyword evidence="5" id="KW-0520">NAD</keyword>
<keyword evidence="1 5" id="KW-0285">Flavoprotein</keyword>
<sequence>MSHRIDPTAWAALFTEARSQNGWLDKPVGESLLQELYEITRMAPTSMNCQPARFVFLTTESAKARLLPALMPGNVEKTRSAPVVVIVAYDSCFYEEMPRIWHNPAARDMFGGNSALAASTAFRNGSLQGGYMMLAARGLGLDCGPMSGFATDKVDAEFFPDGRWKSNFLCGLGYGDATKLMARQPRLSFAEACLIL</sequence>
<evidence type="ECO:0000313" key="7">
    <source>
        <dbReference type="EMBL" id="CAP41859.1"/>
    </source>
</evidence>
<dbReference type="eggNOG" id="COG0778">
    <property type="taxonomic scope" value="Bacteria"/>
</dbReference>
<name>A9IG60_BORPD</name>
<comment type="similarity">
    <text evidence="5">Belongs to the nitroreductase family. HadB/RutE subfamily.</text>
</comment>
<evidence type="ECO:0000256" key="5">
    <source>
        <dbReference type="HAMAP-Rule" id="MF_01204"/>
    </source>
</evidence>
<dbReference type="GO" id="GO:0016491">
    <property type="term" value="F:oxidoreductase activity"/>
    <property type="evidence" value="ECO:0007669"/>
    <property type="project" value="UniProtKB-UniRule"/>
</dbReference>
<gene>
    <name evidence="7" type="ordered locus">Bpet1520</name>
</gene>
<dbReference type="SUPFAM" id="SSF55469">
    <property type="entry name" value="FMN-dependent nitroreductase-like"/>
    <property type="match status" value="1"/>
</dbReference>
<dbReference type="Pfam" id="PF00881">
    <property type="entry name" value="Nitroreductase"/>
    <property type="match status" value="1"/>
</dbReference>
<evidence type="ECO:0000256" key="3">
    <source>
        <dbReference type="ARBA" id="ARBA00022857"/>
    </source>
</evidence>
<dbReference type="InterPro" id="IPR029479">
    <property type="entry name" value="Nitroreductase"/>
</dbReference>
<dbReference type="InterPro" id="IPR000415">
    <property type="entry name" value="Nitroreductase-like"/>
</dbReference>
<dbReference type="PANTHER" id="PTHR43543:SF1">
    <property type="entry name" value="MALONIC SEMIALDEHYDE REDUCTASE RUTE-RELATED"/>
    <property type="match status" value="1"/>
</dbReference>
<evidence type="ECO:0000313" key="8">
    <source>
        <dbReference type="Proteomes" id="UP000001225"/>
    </source>
</evidence>
<dbReference type="Proteomes" id="UP000001225">
    <property type="component" value="Chromosome"/>
</dbReference>
<dbReference type="AlphaFoldDB" id="A9IG60"/>
<reference evidence="7 8" key="1">
    <citation type="journal article" date="2008" name="BMC Genomics">
        <title>The missing link: Bordetella petrii is endowed with both the metabolic versatility of environmental bacteria and virulence traits of pathogenic Bordetellae.</title>
        <authorList>
            <person name="Gross R."/>
            <person name="Guzman C.A."/>
            <person name="Sebaihia M."/>
            <person name="Martins Dos Santos V.A."/>
            <person name="Pieper D.H."/>
            <person name="Koebnik R."/>
            <person name="Lechner M."/>
            <person name="Bartels D."/>
            <person name="Buhrmester J."/>
            <person name="Choudhuri J.V."/>
            <person name="Ebensen T."/>
            <person name="Gaigalat L."/>
            <person name="Herrmann S."/>
            <person name="Khachane A.N."/>
            <person name="Larisch C."/>
            <person name="Link S."/>
            <person name="Linke B."/>
            <person name="Meyer F."/>
            <person name="Mormann S."/>
            <person name="Nakunst D."/>
            <person name="Rueckert C."/>
            <person name="Schneiker-Bekel S."/>
            <person name="Schulze K."/>
            <person name="Vorhoelter F.J."/>
            <person name="Yevsa T."/>
            <person name="Engle J.T."/>
            <person name="Goldman W.E."/>
            <person name="Puehler A."/>
            <person name="Goebel U.B."/>
            <person name="Goesmann A."/>
            <person name="Bloecker H."/>
            <person name="Kaiser O."/>
            <person name="Martinez-Arias R."/>
        </authorList>
    </citation>
    <scope>NUCLEOTIDE SEQUENCE [LARGE SCALE GENOMIC DNA]</scope>
    <source>
        <strain evidence="8">ATCC BAA-461 / DSM 12804 / CCUG 43448 / CIP 107267 / Se-1111R</strain>
    </source>
</reference>
<evidence type="ECO:0000256" key="4">
    <source>
        <dbReference type="ARBA" id="ARBA00023002"/>
    </source>
</evidence>
<evidence type="ECO:0000256" key="1">
    <source>
        <dbReference type="ARBA" id="ARBA00022630"/>
    </source>
</evidence>
<dbReference type="EMBL" id="AM902716">
    <property type="protein sequence ID" value="CAP41859.1"/>
    <property type="molecule type" value="Genomic_DNA"/>
</dbReference>
<dbReference type="EC" id="1.-.-.-" evidence="5"/>
<protein>
    <recommendedName>
        <fullName evidence="5">Putative NADH dehydrogenase/NAD(P)H nitroreductase Bpet1520</fullName>
        <ecNumber evidence="5">1.-.-.-</ecNumber>
    </recommendedName>
</protein>
<dbReference type="InterPro" id="IPR023936">
    <property type="entry name" value="RutE-like"/>
</dbReference>
<evidence type="ECO:0000259" key="6">
    <source>
        <dbReference type="Pfam" id="PF00881"/>
    </source>
</evidence>
<keyword evidence="4 5" id="KW-0560">Oxidoreductase</keyword>
<keyword evidence="2 5" id="KW-0288">FMN</keyword>
<proteinExistence type="inferred from homology"/>
<dbReference type="HAMAP" id="MF_01204">
    <property type="entry name" value="Oxidoreductase_RutE_HadB"/>
    <property type="match status" value="1"/>
</dbReference>
<evidence type="ECO:0000256" key="2">
    <source>
        <dbReference type="ARBA" id="ARBA00022643"/>
    </source>
</evidence>
<accession>A9IG60</accession>
<dbReference type="Gene3D" id="3.40.109.10">
    <property type="entry name" value="NADH Oxidase"/>
    <property type="match status" value="1"/>
</dbReference>
<dbReference type="CDD" id="cd02148">
    <property type="entry name" value="RutE-like"/>
    <property type="match status" value="1"/>
</dbReference>
<dbReference type="STRING" id="94624.Bpet1520"/>